<feature type="repeat" description="TPR" evidence="1">
    <location>
        <begin position="399"/>
        <end position="432"/>
    </location>
</feature>
<feature type="chain" id="PRO_5040894223" evidence="3">
    <location>
        <begin position="22"/>
        <end position="716"/>
    </location>
</feature>
<sequence length="716" mass="80791">MRCYVIILLLAGLLFSTTALANTTAEQEITFRETPQALLTELLESTQHPLSFSSKDEFHAIATQQKKQSNTLIQQLILLARLYLQSGVVAENKYQHAQTVIDQLDIVASTPIDKAAVIMLKGRLKGRQSQDYEFAISQYNDALNLISSDLSTEANYFKLNLHQSLSTLNLLVLQRGPALTHLNKYREIAYQVRNDYFIASAEMALGKYHNRNNDHTKSLQYYTEAFRVGNRIKYPGIKAHAQLNLARTYRDLEQWDDALRYAHDAVTSFQGIGQDAYIAESLTVIAMIYGQQTLWHKAIDYYLNALQINEKLGSEIAQALNNHNIAEAYLNLGNPQAALTSITTANNIFVAKKVNHYLVYNEALFSQILLELSEWRQAVVHANNALKIAKQKNLMNSEREVLSYLLKAYRELGEMDKALEVADQLIALSPQNLEGSEDNSSASGLTEQKLKFDLSLLQNQLQDSTEQIQQKQLIITLILGLFVLTLIVFTVTLNRSSKLIAAQRHYKKLCLLEPITQMNGLRACLKQLQQYRQTELAALALIKIEALTRCDTQMGLTQSAIQIKKLITELSQRLSADIYIVKPGQYACCFKHDIDAQSLHQQVLEFTSNALCNNPLIPSFTRNMALSRVYVGHIKLPLLSNPDISVTPEIHFETVQYALAAAMTQPESTYVSLKSLNFAPATIFRSPLYLNLTQALKRGIIKAESNLTITEDWWPN</sequence>
<organism evidence="4 5">
    <name type="scientific">Shewanella gaetbuli</name>
    <dbReference type="NCBI Taxonomy" id="220752"/>
    <lineage>
        <taxon>Bacteria</taxon>
        <taxon>Pseudomonadati</taxon>
        <taxon>Pseudomonadota</taxon>
        <taxon>Gammaproteobacteria</taxon>
        <taxon>Alteromonadales</taxon>
        <taxon>Shewanellaceae</taxon>
        <taxon>Shewanella</taxon>
    </lineage>
</organism>
<keyword evidence="5" id="KW-1185">Reference proteome</keyword>
<comment type="caution">
    <text evidence="4">The sequence shown here is derived from an EMBL/GenBank/DDBJ whole genome shotgun (WGS) entry which is preliminary data.</text>
</comment>
<keyword evidence="2" id="KW-0472">Membrane</keyword>
<keyword evidence="1" id="KW-0802">TPR repeat</keyword>
<dbReference type="SMART" id="SM00028">
    <property type="entry name" value="TPR"/>
    <property type="match status" value="4"/>
</dbReference>
<dbReference type="AlphaFoldDB" id="A0A9X1ZT24"/>
<feature type="signal peptide" evidence="3">
    <location>
        <begin position="1"/>
        <end position="21"/>
    </location>
</feature>
<dbReference type="RefSeq" id="WP_248994314.1">
    <property type="nucleotide sequence ID" value="NZ_JAKIKP010000002.1"/>
</dbReference>
<evidence type="ECO:0000313" key="4">
    <source>
        <dbReference type="EMBL" id="MCL1141621.1"/>
    </source>
</evidence>
<proteinExistence type="predicted"/>
<feature type="transmembrane region" description="Helical" evidence="2">
    <location>
        <begin position="473"/>
        <end position="494"/>
    </location>
</feature>
<dbReference type="Gene3D" id="1.25.40.10">
    <property type="entry name" value="Tetratricopeptide repeat domain"/>
    <property type="match status" value="2"/>
</dbReference>
<evidence type="ECO:0000256" key="1">
    <source>
        <dbReference type="PROSITE-ProRule" id="PRU00339"/>
    </source>
</evidence>
<evidence type="ECO:0000313" key="5">
    <source>
        <dbReference type="Proteomes" id="UP001139333"/>
    </source>
</evidence>
<gene>
    <name evidence="4" type="ORF">L2672_02740</name>
</gene>
<keyword evidence="2" id="KW-0812">Transmembrane</keyword>
<reference evidence="4" key="1">
    <citation type="submission" date="2022-01" db="EMBL/GenBank/DDBJ databases">
        <title>Whole genome-based taxonomy of the Shewanellaceae.</title>
        <authorList>
            <person name="Martin-Rodriguez A.J."/>
        </authorList>
    </citation>
    <scope>NUCLEOTIDE SEQUENCE</scope>
    <source>
        <strain evidence="4">DSM 16422</strain>
    </source>
</reference>
<keyword evidence="3" id="KW-0732">Signal</keyword>
<dbReference type="EMBL" id="JAKIKP010000002">
    <property type="protein sequence ID" value="MCL1141621.1"/>
    <property type="molecule type" value="Genomic_DNA"/>
</dbReference>
<dbReference type="PANTHER" id="PTHR10098">
    <property type="entry name" value="RAPSYN-RELATED"/>
    <property type="match status" value="1"/>
</dbReference>
<evidence type="ECO:0000256" key="3">
    <source>
        <dbReference type="SAM" id="SignalP"/>
    </source>
</evidence>
<protein>
    <submittedName>
        <fullName evidence="4">Tetratricopeptide repeat protein</fullName>
    </submittedName>
</protein>
<accession>A0A9X1ZT24</accession>
<dbReference type="Proteomes" id="UP001139333">
    <property type="component" value="Unassembled WGS sequence"/>
</dbReference>
<dbReference type="Pfam" id="PF13374">
    <property type="entry name" value="TPR_10"/>
    <property type="match status" value="1"/>
</dbReference>
<keyword evidence="2" id="KW-1133">Transmembrane helix</keyword>
<dbReference type="PANTHER" id="PTHR10098:SF108">
    <property type="entry name" value="TETRATRICOPEPTIDE REPEAT PROTEIN 28"/>
    <property type="match status" value="1"/>
</dbReference>
<dbReference type="InterPro" id="IPR011990">
    <property type="entry name" value="TPR-like_helical_dom_sf"/>
</dbReference>
<dbReference type="SUPFAM" id="SSF48452">
    <property type="entry name" value="TPR-like"/>
    <property type="match status" value="2"/>
</dbReference>
<dbReference type="InterPro" id="IPR019734">
    <property type="entry name" value="TPR_rpt"/>
</dbReference>
<dbReference type="PROSITE" id="PS50005">
    <property type="entry name" value="TPR"/>
    <property type="match status" value="1"/>
</dbReference>
<name>A0A9X1ZT24_9GAMM</name>
<evidence type="ECO:0000256" key="2">
    <source>
        <dbReference type="SAM" id="Phobius"/>
    </source>
</evidence>